<sequence>MNVIRLLVLLTLLAVASLSHAQVACPPGWIPYSASDCGPDNRQQGTNGVQPQRQIRWASRWGAVVSSQGAFGIVSDMPDKDSAISAAQRECQARGGVNCSVNNVYANTCVAVMANGQIIWTENAGTSEEAGRMGMKNCASKGAAKCWVYYAGCSLPQRLE</sequence>
<gene>
    <name evidence="3" type="ORF">QZM70_04000</name>
</gene>
<accession>A0ABT8NKM3</accession>
<evidence type="ECO:0000259" key="2">
    <source>
        <dbReference type="Pfam" id="PF13827"/>
    </source>
</evidence>
<feature type="domain" description="DUF4189" evidence="2">
    <location>
        <begin position="61"/>
        <end position="153"/>
    </location>
</feature>
<name>A0ABT8NKM3_9BURK</name>
<dbReference type="RefSeq" id="WP_301770505.1">
    <property type="nucleotide sequence ID" value="NZ_JAUJQL010000002.1"/>
</dbReference>
<evidence type="ECO:0000313" key="4">
    <source>
        <dbReference type="Proteomes" id="UP001172217"/>
    </source>
</evidence>
<evidence type="ECO:0000313" key="3">
    <source>
        <dbReference type="EMBL" id="MDN7522084.1"/>
    </source>
</evidence>
<dbReference type="InterPro" id="IPR025240">
    <property type="entry name" value="DUF4189"/>
</dbReference>
<evidence type="ECO:0000256" key="1">
    <source>
        <dbReference type="SAM" id="SignalP"/>
    </source>
</evidence>
<reference evidence="3" key="1">
    <citation type="submission" date="2023-07" db="EMBL/GenBank/DDBJ databases">
        <title>A collection of bacterial strains from the Burkholderia cepacia Research Laboratory and Repository.</title>
        <authorList>
            <person name="Lipuma J."/>
            <person name="Spilker T."/>
            <person name="Caverly L."/>
        </authorList>
    </citation>
    <scope>NUCLEOTIDE SEQUENCE</scope>
    <source>
        <strain evidence="3">AU45194</strain>
    </source>
</reference>
<protein>
    <submittedName>
        <fullName evidence="3">DUF4189 domain-containing protein</fullName>
    </submittedName>
</protein>
<keyword evidence="4" id="KW-1185">Reference proteome</keyword>
<dbReference type="Proteomes" id="UP001172217">
    <property type="component" value="Unassembled WGS sequence"/>
</dbReference>
<comment type="caution">
    <text evidence="3">The sequence shown here is derived from an EMBL/GenBank/DDBJ whole genome shotgun (WGS) entry which is preliminary data.</text>
</comment>
<keyword evidence="1" id="KW-0732">Signal</keyword>
<dbReference type="Pfam" id="PF13827">
    <property type="entry name" value="DUF4189"/>
    <property type="match status" value="1"/>
</dbReference>
<feature type="chain" id="PRO_5046199621" evidence="1">
    <location>
        <begin position="22"/>
        <end position="160"/>
    </location>
</feature>
<feature type="signal peptide" evidence="1">
    <location>
        <begin position="1"/>
        <end position="21"/>
    </location>
</feature>
<proteinExistence type="predicted"/>
<organism evidence="3 4">
    <name type="scientific">Burkholderia orbicola</name>
    <dbReference type="NCBI Taxonomy" id="2978683"/>
    <lineage>
        <taxon>Bacteria</taxon>
        <taxon>Pseudomonadati</taxon>
        <taxon>Pseudomonadota</taxon>
        <taxon>Betaproteobacteria</taxon>
        <taxon>Burkholderiales</taxon>
        <taxon>Burkholderiaceae</taxon>
        <taxon>Burkholderia</taxon>
        <taxon>Burkholderia cepacia complex</taxon>
    </lineage>
</organism>
<dbReference type="EMBL" id="JAUJQL010000002">
    <property type="protein sequence ID" value="MDN7522084.1"/>
    <property type="molecule type" value="Genomic_DNA"/>
</dbReference>